<proteinExistence type="inferred from homology"/>
<dbReference type="InterPro" id="IPR008996">
    <property type="entry name" value="IL1/FGF"/>
</dbReference>
<accession>A0A8C6GD91</accession>
<dbReference type="Proteomes" id="UP000694415">
    <property type="component" value="Unplaced"/>
</dbReference>
<dbReference type="PANTHER" id="PTHR11486">
    <property type="entry name" value="FIBROBLAST GROWTH FACTOR"/>
    <property type="match status" value="1"/>
</dbReference>
<comment type="similarity">
    <text evidence="1">Belongs to the heparin-binding growth factors family.</text>
</comment>
<dbReference type="GeneTree" id="ENSGT00940000160087"/>
<dbReference type="InterPro" id="IPR002209">
    <property type="entry name" value="Fibroblast_GF_fam"/>
</dbReference>
<dbReference type="GO" id="GO:0008083">
    <property type="term" value="F:growth factor activity"/>
    <property type="evidence" value="ECO:0007669"/>
    <property type="project" value="InterPro"/>
</dbReference>
<protein>
    <recommendedName>
        <fullName evidence="4">Fibroblast growth factor 16</fullName>
    </recommendedName>
</protein>
<reference evidence="2" key="2">
    <citation type="submission" date="2025-09" db="UniProtKB">
        <authorList>
            <consortium name="Ensembl"/>
        </authorList>
    </citation>
    <scope>IDENTIFICATION</scope>
</reference>
<organism evidence="2 3">
    <name type="scientific">Mus spicilegus</name>
    <name type="common">Mound-building mouse</name>
    <dbReference type="NCBI Taxonomy" id="10103"/>
    <lineage>
        <taxon>Eukaryota</taxon>
        <taxon>Metazoa</taxon>
        <taxon>Chordata</taxon>
        <taxon>Craniata</taxon>
        <taxon>Vertebrata</taxon>
        <taxon>Euteleostomi</taxon>
        <taxon>Mammalia</taxon>
        <taxon>Eutheria</taxon>
        <taxon>Euarchontoglires</taxon>
        <taxon>Glires</taxon>
        <taxon>Rodentia</taxon>
        <taxon>Myomorpha</taxon>
        <taxon>Muroidea</taxon>
        <taxon>Muridae</taxon>
        <taxon>Murinae</taxon>
        <taxon>Mus</taxon>
        <taxon>Mus</taxon>
    </lineage>
</organism>
<reference evidence="2" key="1">
    <citation type="submission" date="2025-08" db="UniProtKB">
        <authorList>
            <consortium name="Ensembl"/>
        </authorList>
    </citation>
    <scope>IDENTIFICATION</scope>
</reference>
<dbReference type="Gene3D" id="2.80.10.50">
    <property type="match status" value="1"/>
</dbReference>
<dbReference type="AlphaFoldDB" id="A0A8C6GD91"/>
<name>A0A8C6GD91_MUSSI</name>
<dbReference type="Ensembl" id="ENSMSIT00000005509.1">
    <property type="protein sequence ID" value="ENSMSIP00000004353.1"/>
    <property type="gene ID" value="ENSMSIG00000003981.1"/>
</dbReference>
<dbReference type="Pfam" id="PF00167">
    <property type="entry name" value="FGF"/>
    <property type="match status" value="1"/>
</dbReference>
<evidence type="ECO:0000313" key="2">
    <source>
        <dbReference type="Ensembl" id="ENSMSIP00000004353.1"/>
    </source>
</evidence>
<keyword evidence="3" id="KW-1185">Reference proteome</keyword>
<evidence type="ECO:0000313" key="3">
    <source>
        <dbReference type="Proteomes" id="UP000694415"/>
    </source>
</evidence>
<evidence type="ECO:0008006" key="4">
    <source>
        <dbReference type="Google" id="ProtNLM"/>
    </source>
</evidence>
<sequence>MAEVGGVFASLDWDLHGFSSSLGNVPLADSPGFLNERLGQIEGKLQRGSPTDFAHLKGILRRRQLYCRTGFHLEIFPNGTVHGTRHDHSRFGEDPAVEGWWGRGSGRTAD</sequence>
<dbReference type="SUPFAM" id="SSF50353">
    <property type="entry name" value="Cytokine"/>
    <property type="match status" value="1"/>
</dbReference>
<evidence type="ECO:0000256" key="1">
    <source>
        <dbReference type="ARBA" id="ARBA00007936"/>
    </source>
</evidence>